<feature type="compositionally biased region" description="Polar residues" evidence="2">
    <location>
        <begin position="237"/>
        <end position="249"/>
    </location>
</feature>
<feature type="compositionally biased region" description="Polar residues" evidence="2">
    <location>
        <begin position="329"/>
        <end position="339"/>
    </location>
</feature>
<evidence type="ECO:0008006" key="7">
    <source>
        <dbReference type="Google" id="ProtNLM"/>
    </source>
</evidence>
<feature type="region of interest" description="Disordered" evidence="2">
    <location>
        <begin position="1"/>
        <end position="74"/>
    </location>
</feature>
<feature type="domain" description="Myb-like" evidence="3">
    <location>
        <begin position="72"/>
        <end position="128"/>
    </location>
</feature>
<dbReference type="PANTHER" id="PTHR46734">
    <property type="entry name" value="TELOMERIC REPEAT-BINDING FACTOR 1 TERF1"/>
    <property type="match status" value="1"/>
</dbReference>
<feature type="region of interest" description="Disordered" evidence="2">
    <location>
        <begin position="326"/>
        <end position="364"/>
    </location>
</feature>
<feature type="compositionally biased region" description="Polar residues" evidence="2">
    <location>
        <begin position="272"/>
        <end position="282"/>
    </location>
</feature>
<dbReference type="SUPFAM" id="SSF46689">
    <property type="entry name" value="Homeodomain-like"/>
    <property type="match status" value="2"/>
</dbReference>
<proteinExistence type="predicted"/>
<reference evidence="5 6" key="1">
    <citation type="journal article" date="2016" name="Mol. Biol. Evol.">
        <title>Comparative Genomics of Early-Diverging Mushroom-Forming Fungi Provides Insights into the Origins of Lignocellulose Decay Capabilities.</title>
        <authorList>
            <person name="Nagy L.G."/>
            <person name="Riley R."/>
            <person name="Tritt A."/>
            <person name="Adam C."/>
            <person name="Daum C."/>
            <person name="Floudas D."/>
            <person name="Sun H."/>
            <person name="Yadav J.S."/>
            <person name="Pangilinan J."/>
            <person name="Larsson K.H."/>
            <person name="Matsuura K."/>
            <person name="Barry K."/>
            <person name="Labutti K."/>
            <person name="Kuo R."/>
            <person name="Ohm R.A."/>
            <person name="Bhattacharya S.S."/>
            <person name="Shirouzu T."/>
            <person name="Yoshinaga Y."/>
            <person name="Martin F.M."/>
            <person name="Grigoriev I.V."/>
            <person name="Hibbett D.S."/>
        </authorList>
    </citation>
    <scope>NUCLEOTIDE SEQUENCE [LARGE SCALE GENOMIC DNA]</scope>
    <source>
        <strain evidence="5 6">HHB12029</strain>
    </source>
</reference>
<name>A0A165D7P1_EXIGL</name>
<dbReference type="Proteomes" id="UP000077266">
    <property type="component" value="Unassembled WGS sequence"/>
</dbReference>
<feature type="region of interest" description="Disordered" evidence="2">
    <location>
        <begin position="496"/>
        <end position="525"/>
    </location>
</feature>
<feature type="region of interest" description="Disordered" evidence="2">
    <location>
        <begin position="222"/>
        <end position="312"/>
    </location>
</feature>
<evidence type="ECO:0000259" key="3">
    <source>
        <dbReference type="PROSITE" id="PS50090"/>
    </source>
</evidence>
<dbReference type="InterPro" id="IPR009057">
    <property type="entry name" value="Homeodomain-like_sf"/>
</dbReference>
<keyword evidence="1" id="KW-0539">Nucleus</keyword>
<dbReference type="InterPro" id="IPR017930">
    <property type="entry name" value="Myb_dom"/>
</dbReference>
<dbReference type="SMART" id="SM00717">
    <property type="entry name" value="SANT"/>
    <property type="match status" value="2"/>
</dbReference>
<protein>
    <recommendedName>
        <fullName evidence="7">Myb-like domain-containing protein</fullName>
    </recommendedName>
</protein>
<dbReference type="STRING" id="1314781.A0A165D7P1"/>
<organism evidence="5 6">
    <name type="scientific">Exidia glandulosa HHB12029</name>
    <dbReference type="NCBI Taxonomy" id="1314781"/>
    <lineage>
        <taxon>Eukaryota</taxon>
        <taxon>Fungi</taxon>
        <taxon>Dikarya</taxon>
        <taxon>Basidiomycota</taxon>
        <taxon>Agaricomycotina</taxon>
        <taxon>Agaricomycetes</taxon>
        <taxon>Auriculariales</taxon>
        <taxon>Exidiaceae</taxon>
        <taxon>Exidia</taxon>
    </lineage>
</organism>
<evidence type="ECO:0000313" key="6">
    <source>
        <dbReference type="Proteomes" id="UP000077266"/>
    </source>
</evidence>
<dbReference type="PROSITE" id="PS50090">
    <property type="entry name" value="MYB_LIKE"/>
    <property type="match status" value="2"/>
</dbReference>
<dbReference type="PANTHER" id="PTHR46734:SF1">
    <property type="entry name" value="TELOMERIC REPEAT-BINDING FACTOR 1"/>
    <property type="match status" value="1"/>
</dbReference>
<dbReference type="AlphaFoldDB" id="A0A165D7P1"/>
<evidence type="ECO:0000313" key="5">
    <source>
        <dbReference type="EMBL" id="KZV83953.1"/>
    </source>
</evidence>
<dbReference type="InterPro" id="IPR001005">
    <property type="entry name" value="SANT/Myb"/>
</dbReference>
<evidence type="ECO:0000259" key="4">
    <source>
        <dbReference type="PROSITE" id="PS51294"/>
    </source>
</evidence>
<accession>A0A165D7P1</accession>
<dbReference type="Gene3D" id="1.10.10.60">
    <property type="entry name" value="Homeodomain-like"/>
    <property type="match status" value="2"/>
</dbReference>
<feature type="compositionally biased region" description="Polar residues" evidence="2">
    <location>
        <begin position="58"/>
        <end position="68"/>
    </location>
</feature>
<keyword evidence="6" id="KW-1185">Reference proteome</keyword>
<feature type="compositionally biased region" description="Low complexity" evidence="2">
    <location>
        <begin position="346"/>
        <end position="364"/>
    </location>
</feature>
<dbReference type="PROSITE" id="PS51294">
    <property type="entry name" value="HTH_MYB"/>
    <property type="match status" value="1"/>
</dbReference>
<dbReference type="CDD" id="cd11660">
    <property type="entry name" value="SANT_TRF"/>
    <property type="match status" value="2"/>
</dbReference>
<gene>
    <name evidence="5" type="ORF">EXIGLDRAFT_683325</name>
</gene>
<feature type="domain" description="Myb-like" evidence="3">
    <location>
        <begin position="161"/>
        <end position="215"/>
    </location>
</feature>
<dbReference type="Pfam" id="PF00249">
    <property type="entry name" value="Myb_DNA-binding"/>
    <property type="match status" value="1"/>
</dbReference>
<feature type="compositionally biased region" description="Basic and acidic residues" evidence="2">
    <location>
        <begin position="287"/>
        <end position="297"/>
    </location>
</feature>
<evidence type="ECO:0000256" key="2">
    <source>
        <dbReference type="SAM" id="MobiDB-lite"/>
    </source>
</evidence>
<dbReference type="OrthoDB" id="608866at2759"/>
<sequence>MESRVPLRTQSSPPKQRRGSLPASPALNAATGWTFRDEMGLPTTAMPRAQFLHERSQSTDGMSPTPASEDSGLKRARRKWTSEETQMLVDGCNTHGVGNWKAILSDPTLTFEAGRTPVDLKDRFRTYFPDAYRLHYPNAKTHLSDKVRSALPNGASIFEKTRTKRRRPFSQDEDDALRRGYEKHGTLWAQIAQDPIFLAQQRRSTDLRDRFRNAFPELYEAAGYKPRTPSKKGPGSVHSTRSSEGPSKQENARASRGVRRRLTYPGVIDVASSLQPSDSADYSSGDEDQHPNTSDRQRPHRASSSHQLQTPDVPLCVAPADTLQHAECSRSTPCRSTSPLPEHDSVSMSSQSHMFSGPGSPSSPRLGFMTPDLSRDEDGAKGSWPSFDWLPSDGQARLPHALTASSLFSANMFGSYNSGPHQDVLDRYDLYSSPLSSAPHTLGDYASEMGMGGSFSEADMDLNAFAGPASSMGFTHHSHVAGDLIFASHHGGHLQHGHGFSLESSQGYRPHYGDNAPAAESSTHADSLGLSNVPFAVPAGSDAPTPFDPHALDPMLTTTGDVSLALLGQGPHEIQGMSEIFAPNYTVSPADLSLSASTSQQPNALTSTVASTLPSSHPSHHRLPHAPFIPTLSEGKPLLTSQEPPAVMTGTVRRFPQSSHLRSASQPPTEHRLFDMRRDPQQHLGAIYNPPVATRDDSMHDIGPRNTDPYQLPFLDLHYYGVADAHAASHQHPRDPH</sequence>
<feature type="domain" description="HTH myb-type" evidence="4">
    <location>
        <begin position="161"/>
        <end position="193"/>
    </location>
</feature>
<dbReference type="EMBL" id="KV426247">
    <property type="protein sequence ID" value="KZV83953.1"/>
    <property type="molecule type" value="Genomic_DNA"/>
</dbReference>
<dbReference type="InterPro" id="IPR052450">
    <property type="entry name" value="TRBD-Containing_Protein"/>
</dbReference>
<evidence type="ECO:0000256" key="1">
    <source>
        <dbReference type="ARBA" id="ARBA00023242"/>
    </source>
</evidence>
<dbReference type="InParanoid" id="A0A165D7P1"/>